<evidence type="ECO:0000259" key="2">
    <source>
        <dbReference type="Pfam" id="PF00109"/>
    </source>
</evidence>
<organism evidence="3 4">
    <name type="scientific">Byssothecium circinans</name>
    <dbReference type="NCBI Taxonomy" id="147558"/>
    <lineage>
        <taxon>Eukaryota</taxon>
        <taxon>Fungi</taxon>
        <taxon>Dikarya</taxon>
        <taxon>Ascomycota</taxon>
        <taxon>Pezizomycotina</taxon>
        <taxon>Dothideomycetes</taxon>
        <taxon>Pleosporomycetidae</taxon>
        <taxon>Pleosporales</taxon>
        <taxon>Massarineae</taxon>
        <taxon>Massarinaceae</taxon>
        <taxon>Byssothecium</taxon>
    </lineage>
</organism>
<accession>A0A6A5U8M6</accession>
<keyword evidence="4" id="KW-1185">Reference proteome</keyword>
<evidence type="ECO:0000313" key="4">
    <source>
        <dbReference type="Proteomes" id="UP000800035"/>
    </source>
</evidence>
<feature type="region of interest" description="Disordered" evidence="1">
    <location>
        <begin position="45"/>
        <end position="64"/>
    </location>
</feature>
<dbReference type="GO" id="GO:0044550">
    <property type="term" value="P:secondary metabolite biosynthetic process"/>
    <property type="evidence" value="ECO:0007669"/>
    <property type="project" value="TreeGrafter"/>
</dbReference>
<protein>
    <recommendedName>
        <fullName evidence="2">Beta-ketoacyl synthase-like N-terminal domain-containing protein</fullName>
    </recommendedName>
</protein>
<dbReference type="Gene3D" id="3.40.47.10">
    <property type="match status" value="1"/>
</dbReference>
<proteinExistence type="predicted"/>
<dbReference type="InterPro" id="IPR016039">
    <property type="entry name" value="Thiolase-like"/>
</dbReference>
<dbReference type="PANTHER" id="PTHR43775:SF18">
    <property type="entry name" value="ENZYME, PUTATIVE (JCVI)-RELATED"/>
    <property type="match status" value="1"/>
</dbReference>
<feature type="non-terminal residue" evidence="3">
    <location>
        <position position="64"/>
    </location>
</feature>
<evidence type="ECO:0000256" key="1">
    <source>
        <dbReference type="SAM" id="MobiDB-lite"/>
    </source>
</evidence>
<dbReference type="AlphaFoldDB" id="A0A6A5U8M6"/>
<dbReference type="EMBL" id="ML976983">
    <property type="protein sequence ID" value="KAF1960192.1"/>
    <property type="molecule type" value="Genomic_DNA"/>
</dbReference>
<dbReference type="InterPro" id="IPR050091">
    <property type="entry name" value="PKS_NRPS_Biosynth_Enz"/>
</dbReference>
<name>A0A6A5U8M6_9PLEO</name>
<dbReference type="InterPro" id="IPR014030">
    <property type="entry name" value="Ketoacyl_synth_N"/>
</dbReference>
<dbReference type="Pfam" id="PF00109">
    <property type="entry name" value="ketoacyl-synt"/>
    <property type="match status" value="1"/>
</dbReference>
<sequence>MTKTQYQQEPVAIVGFACRLPGGNDTPQKLWELLERGEIASNIVPKNRFNDDGHYDGSHRPGTM</sequence>
<dbReference type="SUPFAM" id="SSF53901">
    <property type="entry name" value="Thiolase-like"/>
    <property type="match status" value="1"/>
</dbReference>
<evidence type="ECO:0000313" key="3">
    <source>
        <dbReference type="EMBL" id="KAF1960192.1"/>
    </source>
</evidence>
<dbReference type="OrthoDB" id="329835at2759"/>
<dbReference type="GO" id="GO:0004312">
    <property type="term" value="F:fatty acid synthase activity"/>
    <property type="evidence" value="ECO:0007669"/>
    <property type="project" value="TreeGrafter"/>
</dbReference>
<dbReference type="Proteomes" id="UP000800035">
    <property type="component" value="Unassembled WGS sequence"/>
</dbReference>
<gene>
    <name evidence="3" type="ORF">CC80DRAFT_363082</name>
</gene>
<feature type="domain" description="Beta-ketoacyl synthase-like N-terminal" evidence="2">
    <location>
        <begin position="9"/>
        <end position="58"/>
    </location>
</feature>
<feature type="compositionally biased region" description="Basic and acidic residues" evidence="1">
    <location>
        <begin position="48"/>
        <end position="64"/>
    </location>
</feature>
<dbReference type="GO" id="GO:0006633">
    <property type="term" value="P:fatty acid biosynthetic process"/>
    <property type="evidence" value="ECO:0007669"/>
    <property type="project" value="TreeGrafter"/>
</dbReference>
<dbReference type="PANTHER" id="PTHR43775">
    <property type="entry name" value="FATTY ACID SYNTHASE"/>
    <property type="match status" value="1"/>
</dbReference>
<reference evidence="3" key="1">
    <citation type="journal article" date="2020" name="Stud. Mycol.">
        <title>101 Dothideomycetes genomes: a test case for predicting lifestyles and emergence of pathogens.</title>
        <authorList>
            <person name="Haridas S."/>
            <person name="Albert R."/>
            <person name="Binder M."/>
            <person name="Bloem J."/>
            <person name="Labutti K."/>
            <person name="Salamov A."/>
            <person name="Andreopoulos B."/>
            <person name="Baker S."/>
            <person name="Barry K."/>
            <person name="Bills G."/>
            <person name="Bluhm B."/>
            <person name="Cannon C."/>
            <person name="Castanera R."/>
            <person name="Culley D."/>
            <person name="Daum C."/>
            <person name="Ezra D."/>
            <person name="Gonzalez J."/>
            <person name="Henrissat B."/>
            <person name="Kuo A."/>
            <person name="Liang C."/>
            <person name="Lipzen A."/>
            <person name="Lutzoni F."/>
            <person name="Magnuson J."/>
            <person name="Mondo S."/>
            <person name="Nolan M."/>
            <person name="Ohm R."/>
            <person name="Pangilinan J."/>
            <person name="Park H.-J."/>
            <person name="Ramirez L."/>
            <person name="Alfaro M."/>
            <person name="Sun H."/>
            <person name="Tritt A."/>
            <person name="Yoshinaga Y."/>
            <person name="Zwiers L.-H."/>
            <person name="Turgeon B."/>
            <person name="Goodwin S."/>
            <person name="Spatafora J."/>
            <person name="Crous P."/>
            <person name="Grigoriev I."/>
        </authorList>
    </citation>
    <scope>NUCLEOTIDE SEQUENCE</scope>
    <source>
        <strain evidence="3">CBS 675.92</strain>
    </source>
</reference>